<reference evidence="11" key="1">
    <citation type="submission" date="2013-04" db="EMBL/GenBank/DDBJ databases">
        <title>The genome sequencing project of 58 acetic acid bacteria.</title>
        <authorList>
            <person name="Okamoto-Kainuma A."/>
            <person name="Ishikawa M."/>
            <person name="Umino S."/>
            <person name="Koizumi Y."/>
            <person name="Shiwa Y."/>
            <person name="Yoshikawa H."/>
            <person name="Matsutani M."/>
            <person name="Matsushita K."/>
        </authorList>
    </citation>
    <scope>NUCLEOTIDE SEQUENCE</scope>
    <source>
        <strain evidence="11">NBRC 106556</strain>
    </source>
</reference>
<keyword evidence="2 8" id="KW-0547">Nucleotide-binding</keyword>
<feature type="region of interest" description="Disordered" evidence="9">
    <location>
        <begin position="155"/>
        <end position="179"/>
    </location>
</feature>
<evidence type="ECO:0000256" key="8">
    <source>
        <dbReference type="HAMAP-Rule" id="MF_00440"/>
    </source>
</evidence>
<evidence type="ECO:0000256" key="5">
    <source>
        <dbReference type="ARBA" id="ARBA00023015"/>
    </source>
</evidence>
<dbReference type="PANTHER" id="PTHR30455:SF2">
    <property type="entry name" value="TRANSCRIPTIONAL REPRESSOR NRDR"/>
    <property type="match status" value="1"/>
</dbReference>
<keyword evidence="12" id="KW-1185">Reference proteome</keyword>
<feature type="compositionally biased region" description="Basic and acidic residues" evidence="9">
    <location>
        <begin position="169"/>
        <end position="179"/>
    </location>
</feature>
<protein>
    <recommendedName>
        <fullName evidence="8">Transcriptional repressor NrdR</fullName>
    </recommendedName>
</protein>
<evidence type="ECO:0000259" key="10">
    <source>
        <dbReference type="PROSITE" id="PS51161"/>
    </source>
</evidence>
<keyword evidence="3 8" id="KW-0863">Zinc-finger</keyword>
<keyword evidence="8" id="KW-0479">Metal-binding</keyword>
<dbReference type="EMBL" id="BAQB01000022">
    <property type="protein sequence ID" value="GBR47757.1"/>
    <property type="molecule type" value="Genomic_DNA"/>
</dbReference>
<comment type="caution">
    <text evidence="11">The sequence shown here is derived from an EMBL/GenBank/DDBJ whole genome shotgun (WGS) entry which is preliminary data.</text>
</comment>
<dbReference type="InterPro" id="IPR055173">
    <property type="entry name" value="NrdR-like_N"/>
</dbReference>
<evidence type="ECO:0000256" key="9">
    <source>
        <dbReference type="SAM" id="MobiDB-lite"/>
    </source>
</evidence>
<dbReference type="RefSeq" id="WP_084367217.1">
    <property type="nucleotide sequence ID" value="NZ_BAQB01000022.1"/>
</dbReference>
<dbReference type="Proteomes" id="UP001062443">
    <property type="component" value="Unassembled WGS sequence"/>
</dbReference>
<feature type="domain" description="ATP-cone" evidence="10">
    <location>
        <begin position="49"/>
        <end position="139"/>
    </location>
</feature>
<evidence type="ECO:0000256" key="7">
    <source>
        <dbReference type="ARBA" id="ARBA00023163"/>
    </source>
</evidence>
<feature type="zinc finger region" evidence="8">
    <location>
        <begin position="3"/>
        <end position="34"/>
    </location>
</feature>
<evidence type="ECO:0000313" key="11">
    <source>
        <dbReference type="EMBL" id="GBR47757.1"/>
    </source>
</evidence>
<keyword evidence="7 8" id="KW-0804">Transcription</keyword>
<keyword evidence="5 8" id="KW-0805">Transcription regulation</keyword>
<dbReference type="PANTHER" id="PTHR30455">
    <property type="entry name" value="TRANSCRIPTIONAL REPRESSOR NRDR"/>
    <property type="match status" value="1"/>
</dbReference>
<evidence type="ECO:0000256" key="6">
    <source>
        <dbReference type="ARBA" id="ARBA00023125"/>
    </source>
</evidence>
<dbReference type="Pfam" id="PF22811">
    <property type="entry name" value="Zn_ribbon_NrdR"/>
    <property type="match status" value="1"/>
</dbReference>
<dbReference type="Pfam" id="PF03477">
    <property type="entry name" value="ATP-cone"/>
    <property type="match status" value="1"/>
</dbReference>
<accession>A0ABQ0QK94</accession>
<sequence length="179" mass="20433">MHCPFCGHEDTQVKDSRACEDGTAIRRRRVCSGCQLRFTTIERIQLRELSVLKADGRRAPFDRDKLARSIRVALRKRPVEEEQQEQLVTRLVRLLEASGETEVSSQKIGELAMDALRAVDDVAYVRFASVYRDFREVEAFSKILADMNPIPSAEELLRTPKHAVQAPPAKERRSKNETP</sequence>
<keyword evidence="1 8" id="KW-0678">Repressor</keyword>
<comment type="similarity">
    <text evidence="8">Belongs to the NrdR family.</text>
</comment>
<dbReference type="PROSITE" id="PS51161">
    <property type="entry name" value="ATP_CONE"/>
    <property type="match status" value="1"/>
</dbReference>
<keyword evidence="6 8" id="KW-0238">DNA-binding</keyword>
<dbReference type="HAMAP" id="MF_00440">
    <property type="entry name" value="NrdR"/>
    <property type="match status" value="1"/>
</dbReference>
<dbReference type="InterPro" id="IPR005144">
    <property type="entry name" value="ATP-cone_dom"/>
</dbReference>
<evidence type="ECO:0000256" key="2">
    <source>
        <dbReference type="ARBA" id="ARBA00022741"/>
    </source>
</evidence>
<keyword evidence="8" id="KW-0862">Zinc</keyword>
<dbReference type="InterPro" id="IPR003796">
    <property type="entry name" value="RNR_NrdR-like"/>
</dbReference>
<evidence type="ECO:0000256" key="1">
    <source>
        <dbReference type="ARBA" id="ARBA00022491"/>
    </source>
</evidence>
<evidence type="ECO:0000313" key="12">
    <source>
        <dbReference type="Proteomes" id="UP001062443"/>
    </source>
</evidence>
<evidence type="ECO:0000256" key="4">
    <source>
        <dbReference type="ARBA" id="ARBA00022840"/>
    </source>
</evidence>
<evidence type="ECO:0000256" key="3">
    <source>
        <dbReference type="ARBA" id="ARBA00022771"/>
    </source>
</evidence>
<organism evidence="11 12">
    <name type="scientific">Neokomagataea tanensis NBRC 106556</name>
    <dbReference type="NCBI Taxonomy" id="1223519"/>
    <lineage>
        <taxon>Bacteria</taxon>
        <taxon>Pseudomonadati</taxon>
        <taxon>Pseudomonadota</taxon>
        <taxon>Alphaproteobacteria</taxon>
        <taxon>Acetobacterales</taxon>
        <taxon>Acetobacteraceae</taxon>
        <taxon>Neokomagataea</taxon>
    </lineage>
</organism>
<name>A0ABQ0QK94_9PROT</name>
<keyword evidence="4 8" id="KW-0067">ATP-binding</keyword>
<proteinExistence type="inferred from homology"/>
<gene>
    <name evidence="8" type="primary">nrdR</name>
    <name evidence="11" type="ORF">AA106556_1566</name>
</gene>
<comment type="function">
    <text evidence="8">Negatively regulates transcription of bacterial ribonucleotide reductase nrd genes and operons by binding to NrdR-boxes.</text>
</comment>
<comment type="cofactor">
    <cofactor evidence="8">
        <name>Zn(2+)</name>
        <dbReference type="ChEBI" id="CHEBI:29105"/>
    </cofactor>
    <text evidence="8">Binds 1 zinc ion.</text>
</comment>
<dbReference type="NCBIfam" id="TIGR00244">
    <property type="entry name" value="transcriptional regulator NrdR"/>
    <property type="match status" value="1"/>
</dbReference>